<organism evidence="6 7">
    <name type="scientific">Paraherbaspirillum soli</name>
    <dbReference type="NCBI Taxonomy" id="631222"/>
    <lineage>
        <taxon>Bacteria</taxon>
        <taxon>Pseudomonadati</taxon>
        <taxon>Pseudomonadota</taxon>
        <taxon>Betaproteobacteria</taxon>
        <taxon>Burkholderiales</taxon>
        <taxon>Oxalobacteraceae</taxon>
        <taxon>Paraherbaspirillum</taxon>
    </lineage>
</organism>
<dbReference type="Gene3D" id="3.40.50.20">
    <property type="match status" value="1"/>
</dbReference>
<dbReference type="Gene3D" id="3.30.1490.20">
    <property type="entry name" value="ATP-grasp fold, A domain"/>
    <property type="match status" value="1"/>
</dbReference>
<proteinExistence type="predicted"/>
<keyword evidence="2 4" id="KW-0547">Nucleotide-binding</keyword>
<dbReference type="InterPro" id="IPR052032">
    <property type="entry name" value="ATP-dep_AA_Ligase"/>
</dbReference>
<evidence type="ECO:0000256" key="1">
    <source>
        <dbReference type="ARBA" id="ARBA00022598"/>
    </source>
</evidence>
<dbReference type="Gene3D" id="3.30.470.20">
    <property type="entry name" value="ATP-grasp fold, B domain"/>
    <property type="match status" value="1"/>
</dbReference>
<keyword evidence="1" id="KW-0436">Ligase</keyword>
<evidence type="ECO:0000256" key="3">
    <source>
        <dbReference type="ARBA" id="ARBA00022840"/>
    </source>
</evidence>
<dbReference type="InterPro" id="IPR013815">
    <property type="entry name" value="ATP_grasp_subdomain_1"/>
</dbReference>
<sequence>MKEILVLHPVAEYTLRRMLDMCDRRGWKLSIITIESSTVGGDGKRLHRWLRVRELSDDPADLLRSVKGMDIDAVVPGNEFAVIAADILAKELGLPGNDPQAIQASRNKRLMRNAFEAAYVPQPKVIGTLSSIEEARVFDWSRVRFPVIVKPINMAMSLFVRLCHTPDEVLENLERMFLFKKSKLTNYAFTLQAIVEEFADGQEYSLECIVEGGEVIAMYPTRKFVPPFPSCFEIGHVNAEIFDSAQRERLLDVAQRVALSWKLVAGVMHVELKIGVSGIKVIEAGCRIAGDHISELVEGRYGVSFEEVLLCQRAGLGVRNLVTTPVSGDYYGIKFLFPQTRLLHPISDLREVQYHFSLDQNVSGDAWSVNQRLGYCMCASSDYSRLCEFVGSA</sequence>
<accession>A0ABW0ME92</accession>
<evidence type="ECO:0000313" key="6">
    <source>
        <dbReference type="EMBL" id="MFC5475231.1"/>
    </source>
</evidence>
<dbReference type="Proteomes" id="UP001596045">
    <property type="component" value="Unassembled WGS sequence"/>
</dbReference>
<keyword evidence="3 4" id="KW-0067">ATP-binding</keyword>
<evidence type="ECO:0000256" key="4">
    <source>
        <dbReference type="PROSITE-ProRule" id="PRU00409"/>
    </source>
</evidence>
<reference evidence="7" key="1">
    <citation type="journal article" date="2019" name="Int. J. Syst. Evol. Microbiol.">
        <title>The Global Catalogue of Microorganisms (GCM) 10K type strain sequencing project: providing services to taxonomists for standard genome sequencing and annotation.</title>
        <authorList>
            <consortium name="The Broad Institute Genomics Platform"/>
            <consortium name="The Broad Institute Genome Sequencing Center for Infectious Disease"/>
            <person name="Wu L."/>
            <person name="Ma J."/>
        </authorList>
    </citation>
    <scope>NUCLEOTIDE SEQUENCE [LARGE SCALE GENOMIC DNA]</scope>
    <source>
        <strain evidence="7">JCM 17066</strain>
    </source>
</reference>
<evidence type="ECO:0000256" key="2">
    <source>
        <dbReference type="ARBA" id="ARBA00022741"/>
    </source>
</evidence>
<dbReference type="Pfam" id="PF13535">
    <property type="entry name" value="ATP-grasp_4"/>
    <property type="match status" value="1"/>
</dbReference>
<dbReference type="SUPFAM" id="SSF56059">
    <property type="entry name" value="Glutathione synthetase ATP-binding domain-like"/>
    <property type="match status" value="1"/>
</dbReference>
<dbReference type="RefSeq" id="WP_378998337.1">
    <property type="nucleotide sequence ID" value="NZ_JBHSMT010000026.1"/>
</dbReference>
<dbReference type="InterPro" id="IPR011761">
    <property type="entry name" value="ATP-grasp"/>
</dbReference>
<dbReference type="PROSITE" id="PS50975">
    <property type="entry name" value="ATP_GRASP"/>
    <property type="match status" value="1"/>
</dbReference>
<evidence type="ECO:0000259" key="5">
    <source>
        <dbReference type="PROSITE" id="PS50975"/>
    </source>
</evidence>
<feature type="domain" description="ATP-grasp" evidence="5">
    <location>
        <begin position="112"/>
        <end position="314"/>
    </location>
</feature>
<dbReference type="PANTHER" id="PTHR43585">
    <property type="entry name" value="FUMIPYRROLE BIOSYNTHESIS PROTEIN C"/>
    <property type="match status" value="1"/>
</dbReference>
<gene>
    <name evidence="6" type="ORF">ACFPM8_14825</name>
</gene>
<evidence type="ECO:0000313" key="7">
    <source>
        <dbReference type="Proteomes" id="UP001596045"/>
    </source>
</evidence>
<name>A0ABW0ME92_9BURK</name>
<dbReference type="PANTHER" id="PTHR43585:SF2">
    <property type="entry name" value="ATP-GRASP ENZYME FSQD"/>
    <property type="match status" value="1"/>
</dbReference>
<keyword evidence="7" id="KW-1185">Reference proteome</keyword>
<comment type="caution">
    <text evidence="6">The sequence shown here is derived from an EMBL/GenBank/DDBJ whole genome shotgun (WGS) entry which is preliminary data.</text>
</comment>
<protein>
    <submittedName>
        <fullName evidence="6">Acetyl-CoA carboxylase biotin carboxylase subunit family protein</fullName>
    </submittedName>
</protein>
<dbReference type="EMBL" id="JBHSMT010000026">
    <property type="protein sequence ID" value="MFC5475231.1"/>
    <property type="molecule type" value="Genomic_DNA"/>
</dbReference>